<dbReference type="PANTHER" id="PTHR43564:SF2">
    <property type="entry name" value="BLR6059 PROTEIN"/>
    <property type="match status" value="1"/>
</dbReference>
<dbReference type="InterPro" id="IPR007325">
    <property type="entry name" value="KFase/CYL"/>
</dbReference>
<dbReference type="Gene3D" id="3.50.30.50">
    <property type="entry name" value="Putative cyclase"/>
    <property type="match status" value="1"/>
</dbReference>
<dbReference type="Pfam" id="PF04199">
    <property type="entry name" value="Cyclase"/>
    <property type="match status" value="1"/>
</dbReference>
<protein>
    <submittedName>
        <fullName evidence="1">Cyclase family protein</fullName>
    </submittedName>
</protein>
<evidence type="ECO:0000313" key="2">
    <source>
        <dbReference type="Proteomes" id="UP000311469"/>
    </source>
</evidence>
<dbReference type="EMBL" id="CP041016">
    <property type="protein sequence ID" value="QDC37782.1"/>
    <property type="molecule type" value="Genomic_DNA"/>
</dbReference>
<gene>
    <name evidence="1" type="ORF">FIL70_11655</name>
</gene>
<sequence>MAMTLPQFIDISMPISNDVVTDPPIIKPTIEYSAHAEGAEQMLPFFPGLRIDDLPDREGWATERLTLSTHSGSHMDAPWHYHSTTDEGRAPAATIDEAPLDLFLRPGVKLDFRHFADGYVTSAQDVADELERIGHALQPLDIVLVNTAAGAAYGGDDYVNSGCGMGREATLYLTERGVKVVGTDAWSWDAPFSFTAERYARTADPSLIWEGHKAGRIRPYYQMEKLHNLEALPASGFTVACFPVKIERASAGWVRAVAILPASD</sequence>
<dbReference type="AlphaFoldDB" id="A0A5B8CGH4"/>
<accession>A0A5B8CGH4</accession>
<dbReference type="GO" id="GO:0019441">
    <property type="term" value="P:L-tryptophan catabolic process to kynurenine"/>
    <property type="evidence" value="ECO:0007669"/>
    <property type="project" value="InterPro"/>
</dbReference>
<dbReference type="SUPFAM" id="SSF102198">
    <property type="entry name" value="Putative cyclase"/>
    <property type="match status" value="1"/>
</dbReference>
<dbReference type="InterPro" id="IPR037175">
    <property type="entry name" value="KFase_sf"/>
</dbReference>
<reference evidence="1 2" key="1">
    <citation type="submission" date="2019-06" db="EMBL/GenBank/DDBJ databases">
        <title>Genome organization and adaptive potential of archetypical organophosphate degarding Sphingobium fuliginis ATCC 27551.</title>
        <authorList>
            <person name="Sarwar A."/>
            <person name="Parthasarathy S."/>
            <person name="Singh C."/>
            <person name="Siddavattam D."/>
        </authorList>
    </citation>
    <scope>NUCLEOTIDE SEQUENCE [LARGE SCALE GENOMIC DNA]</scope>
    <source>
        <strain evidence="1 2">ATCC 27551</strain>
    </source>
</reference>
<organism evidence="1 2">
    <name type="scientific">Sphingobium fuliginis ATCC 27551</name>
    <dbReference type="NCBI Taxonomy" id="1208342"/>
    <lineage>
        <taxon>Bacteria</taxon>
        <taxon>Pseudomonadati</taxon>
        <taxon>Pseudomonadota</taxon>
        <taxon>Alphaproteobacteria</taxon>
        <taxon>Sphingomonadales</taxon>
        <taxon>Sphingomonadaceae</taxon>
        <taxon>Sphingobium</taxon>
    </lineage>
</organism>
<dbReference type="PANTHER" id="PTHR43564">
    <property type="entry name" value="KYNURENINE FORMAMIDASE-LIKE PROTEIN"/>
    <property type="match status" value="1"/>
</dbReference>
<evidence type="ECO:0000313" key="1">
    <source>
        <dbReference type="EMBL" id="QDC37782.1"/>
    </source>
</evidence>
<dbReference type="Proteomes" id="UP000311469">
    <property type="component" value="Chromosome cSF1"/>
</dbReference>
<name>A0A5B8CGH4_SPHSA</name>
<dbReference type="GO" id="GO:0004061">
    <property type="term" value="F:arylformamidase activity"/>
    <property type="evidence" value="ECO:0007669"/>
    <property type="project" value="InterPro"/>
</dbReference>
<dbReference type="KEGG" id="sufl:FIL70_11655"/>
<proteinExistence type="predicted"/>